<dbReference type="Proteomes" id="UP000553632">
    <property type="component" value="Unassembled WGS sequence"/>
</dbReference>
<dbReference type="AlphaFoldDB" id="A0A7J6SM18"/>
<comment type="caution">
    <text evidence="2">The sequence shown here is derived from an EMBL/GenBank/DDBJ whole genome shotgun (WGS) entry which is preliminary data.</text>
</comment>
<dbReference type="Pfam" id="PF20525">
    <property type="entry name" value="DUF6740"/>
    <property type="match status" value="1"/>
</dbReference>
<evidence type="ECO:0000313" key="3">
    <source>
        <dbReference type="Proteomes" id="UP000553632"/>
    </source>
</evidence>
<proteinExistence type="predicted"/>
<keyword evidence="3" id="KW-1185">Reference proteome</keyword>
<dbReference type="InterPro" id="IPR046628">
    <property type="entry name" value="DUF6740"/>
</dbReference>
<dbReference type="EMBL" id="JABANM010030787">
    <property type="protein sequence ID" value="KAF4705661.1"/>
    <property type="molecule type" value="Genomic_DNA"/>
</dbReference>
<organism evidence="2 3">
    <name type="scientific">Perkinsus olseni</name>
    <name type="common">Perkinsus atlanticus</name>
    <dbReference type="NCBI Taxonomy" id="32597"/>
    <lineage>
        <taxon>Eukaryota</taxon>
        <taxon>Sar</taxon>
        <taxon>Alveolata</taxon>
        <taxon>Perkinsozoa</taxon>
        <taxon>Perkinsea</taxon>
        <taxon>Perkinsida</taxon>
        <taxon>Perkinsidae</taxon>
        <taxon>Perkinsus</taxon>
    </lineage>
</organism>
<dbReference type="OMA" id="GIHYANS"/>
<evidence type="ECO:0000313" key="2">
    <source>
        <dbReference type="EMBL" id="KAF4733797.1"/>
    </source>
</evidence>
<sequence length="310" mass="33787">MVPSPPLLNPASQYQGSVEEHGESFSSMRESLLSGDIPSDPDALIEAVDWMPRRRLRSSQVIPYFTVEDGTAAAVYFNKLGTQRQLFTLFNFQYPPSCQNSTNKDNLCLFVEFNAGGRLYSANLNMGIALPDVQNPNRVAQLYLYVALAFNPGNKTLALALSVKASGCAVVWELGAGISISITVCLEAKGGVKYNNDSLTFAALIEATITFDVNLPAIGSIIDFTIVGQIGCTAAPKNAVTAYGKLGVRHSTFIAGASIIFDIVASTVDHLPNKWEFSSGVTLSAWINLIFWWPRWSQRYIIWSVGPVTF</sequence>
<evidence type="ECO:0000313" key="4">
    <source>
        <dbReference type="Proteomes" id="UP000574390"/>
    </source>
</evidence>
<reference evidence="3 4" key="1">
    <citation type="submission" date="2020-04" db="EMBL/GenBank/DDBJ databases">
        <title>Perkinsus olseni comparative genomics.</title>
        <authorList>
            <person name="Bogema D.R."/>
        </authorList>
    </citation>
    <scope>NUCLEOTIDE SEQUENCE [LARGE SCALE GENOMIC DNA]</scope>
    <source>
        <strain evidence="1">ATCC PRA-205</strain>
        <strain evidence="2 3">ATCC PRA-207</strain>
    </source>
</reference>
<name>A0A7J6SM18_PEROL</name>
<protein>
    <submittedName>
        <fullName evidence="2">Uncharacterized protein</fullName>
    </submittedName>
</protein>
<evidence type="ECO:0000313" key="1">
    <source>
        <dbReference type="EMBL" id="KAF4705661.1"/>
    </source>
</evidence>
<accession>A0A7J6SM18</accession>
<dbReference type="EMBL" id="JABANO010017278">
    <property type="protein sequence ID" value="KAF4733797.1"/>
    <property type="molecule type" value="Genomic_DNA"/>
</dbReference>
<dbReference type="Proteomes" id="UP000574390">
    <property type="component" value="Unassembled WGS sequence"/>
</dbReference>
<gene>
    <name evidence="1" type="ORF">FOZ62_025247</name>
    <name evidence="2" type="ORF">FOZ63_024733</name>
</gene>